<protein>
    <submittedName>
        <fullName evidence="1">Uncharacterized protein</fullName>
    </submittedName>
</protein>
<name>A0A1B2ELC0_9HYPH</name>
<dbReference type="KEGG" id="moc:BB934_22295"/>
<accession>A0A1B2ELC0</accession>
<dbReference type="AlphaFoldDB" id="A0A1B2ELC0"/>
<organism evidence="1">
    <name type="scientific">Microvirga ossetica</name>
    <dbReference type="NCBI Taxonomy" id="1882682"/>
    <lineage>
        <taxon>Bacteria</taxon>
        <taxon>Pseudomonadati</taxon>
        <taxon>Pseudomonadota</taxon>
        <taxon>Alphaproteobacteria</taxon>
        <taxon>Hyphomicrobiales</taxon>
        <taxon>Methylobacteriaceae</taxon>
        <taxon>Microvirga</taxon>
    </lineage>
</organism>
<proteinExistence type="predicted"/>
<gene>
    <name evidence="1" type="ORF">BB934_22295</name>
</gene>
<dbReference type="EMBL" id="CP016616">
    <property type="protein sequence ID" value="ANY80622.1"/>
    <property type="molecule type" value="Genomic_DNA"/>
</dbReference>
<evidence type="ECO:0000313" key="1">
    <source>
        <dbReference type="EMBL" id="ANY80622.1"/>
    </source>
</evidence>
<dbReference type="RefSeq" id="WP_099511652.1">
    <property type="nucleotide sequence ID" value="NZ_CP016616.1"/>
</dbReference>
<reference evidence="1" key="1">
    <citation type="submission" date="2016-07" db="EMBL/GenBank/DDBJ databases">
        <title>Microvirga ossetica sp. nov. a new species of rhizobia isolated from root nodules of the legume species Vicia alpestris Steven originated from North Ossetia region in the Caucasus.</title>
        <authorList>
            <person name="Safronova V.I."/>
            <person name="Kuznetsova I.G."/>
            <person name="Sazanova A.L."/>
            <person name="Belimov A."/>
            <person name="Andronov E."/>
            <person name="Osledkin Y.S."/>
            <person name="Onishchuk O.P."/>
            <person name="Kurchak O.N."/>
            <person name="Shaposhnikov A.I."/>
            <person name="Willems A."/>
            <person name="Tikhonovich I.A."/>
        </authorList>
    </citation>
    <scope>NUCLEOTIDE SEQUENCE [LARGE SCALE GENOMIC DNA]</scope>
    <source>
        <strain evidence="1">V5/3M</strain>
    </source>
</reference>
<dbReference type="OrthoDB" id="8019351at2"/>
<sequence length="117" mass="12951">MPNLNALILRSSPRVFATGRLIKGLYYAEVPKGMNAMAAFYMACDRLLERKPFLMMDFRSNEFFLDGDRDGCVDATGTLAPPEIDPADFLPAVDGAEELCNEDLLGQRKFNDLAATP</sequence>